<evidence type="ECO:0000256" key="2">
    <source>
        <dbReference type="SAM" id="Phobius"/>
    </source>
</evidence>
<feature type="region of interest" description="Disordered" evidence="1">
    <location>
        <begin position="449"/>
        <end position="517"/>
    </location>
</feature>
<feature type="transmembrane region" description="Helical" evidence="2">
    <location>
        <begin position="339"/>
        <end position="359"/>
    </location>
</feature>
<evidence type="ECO:0000256" key="1">
    <source>
        <dbReference type="SAM" id="MobiDB-lite"/>
    </source>
</evidence>
<name>A0AAW0EYA4_9TRYP</name>
<feature type="compositionally biased region" description="Low complexity" evidence="1">
    <location>
        <begin position="479"/>
        <end position="492"/>
    </location>
</feature>
<feature type="transmembrane region" description="Helical" evidence="2">
    <location>
        <begin position="371"/>
        <end position="401"/>
    </location>
</feature>
<dbReference type="Proteomes" id="UP001430356">
    <property type="component" value="Unassembled WGS sequence"/>
</dbReference>
<keyword evidence="4" id="KW-1185">Reference proteome</keyword>
<gene>
    <name evidence="3" type="ORF">NESM_000742200</name>
</gene>
<protein>
    <submittedName>
        <fullName evidence="3">Uncharacterized protein</fullName>
    </submittedName>
</protein>
<sequence>MEHPFAVHVALLAFNFLASVIQGITGFGDAILLQVVWFTASELAPDIFNKTPLGISPVKAVTLLMYCRIIFSAPVLAYLSFGDGIFSLQMTLAMAVPSTLTALAGMFVFRGADGDSLKLVLGVSSLVFAVLYVVILAAKLVMRRRKLQQLHSTGAPGPNAAHATAVTIIPESAAVQADWNSNRRRSEWSGDGGVSQEEEAAEGAEASPTFVSTTSGSPFTRREAVPRSITESAAAPPLTPSKMSPTRTLVYTRVRVNRNLTEEGKIKISTKVGAACAATVSGLMGSLTGVGAPPQIIFILLFDVPAYIFRVNFSVQSIPSAAIRFIFACSTGMLTKDMVPLFFTSVVGGYAGLVAGVMLGKVLGPKSYNVFVLALLLLSSLIMITTSVMVLMSFTAVGAIVTVGVAVYERRQTGAKVAAQHAAQLELEASRSKADAAFVDAADCAPSLPQCPRPTRRSTEGDEDGHNASVVSDAALSDRGSVSTFSGSGRSSNRVRRSDLLRPPPLWNDNGEPAKSPFPAVKAAATAAAAGRRGADATPPLTSRVSSSIVVCVPSAAELGKTTVTVSEAVASSPLSRPHGMCAEEVQRWVTAQDEELLHPTES</sequence>
<feature type="transmembrane region" description="Helical" evidence="2">
    <location>
        <begin position="121"/>
        <end position="142"/>
    </location>
</feature>
<dbReference type="InterPro" id="IPR052017">
    <property type="entry name" value="TSUP"/>
</dbReference>
<dbReference type="AlphaFoldDB" id="A0AAW0EYA4"/>
<evidence type="ECO:0000313" key="4">
    <source>
        <dbReference type="Proteomes" id="UP001430356"/>
    </source>
</evidence>
<feature type="region of interest" description="Disordered" evidence="1">
    <location>
        <begin position="178"/>
        <end position="244"/>
    </location>
</feature>
<feature type="transmembrane region" description="Helical" evidence="2">
    <location>
        <begin position="272"/>
        <end position="301"/>
    </location>
</feature>
<feature type="compositionally biased region" description="Polar residues" evidence="1">
    <location>
        <begin position="209"/>
        <end position="218"/>
    </location>
</feature>
<organism evidence="3 4">
    <name type="scientific">Novymonas esmeraldas</name>
    <dbReference type="NCBI Taxonomy" id="1808958"/>
    <lineage>
        <taxon>Eukaryota</taxon>
        <taxon>Discoba</taxon>
        <taxon>Euglenozoa</taxon>
        <taxon>Kinetoplastea</taxon>
        <taxon>Metakinetoplastina</taxon>
        <taxon>Trypanosomatida</taxon>
        <taxon>Trypanosomatidae</taxon>
        <taxon>Novymonas</taxon>
    </lineage>
</organism>
<reference evidence="3 4" key="1">
    <citation type="journal article" date="2021" name="MBio">
        <title>A New Model Trypanosomatid, Novymonas esmeraldas: Genomic Perception of Its 'Candidatus Pandoraea novymonadis' Endosymbiont.</title>
        <authorList>
            <person name="Zakharova A."/>
            <person name="Saura A."/>
            <person name="Butenko A."/>
            <person name="Podesvova L."/>
            <person name="Warmusova S."/>
            <person name="Kostygov A.Y."/>
            <person name="Nenarokova A."/>
            <person name="Lukes J."/>
            <person name="Opperdoes F.R."/>
            <person name="Yurchenko V."/>
        </authorList>
    </citation>
    <scope>NUCLEOTIDE SEQUENCE [LARGE SCALE GENOMIC DNA]</scope>
    <source>
        <strain evidence="3 4">E262AT.01</strain>
    </source>
</reference>
<feature type="transmembrane region" description="Helical" evidence="2">
    <location>
        <begin position="91"/>
        <end position="109"/>
    </location>
</feature>
<dbReference type="PANTHER" id="PTHR30269:SF38">
    <property type="entry name" value="SULFITE EXPORTER TAUE_SAFE"/>
    <property type="match status" value="1"/>
</dbReference>
<dbReference type="EMBL" id="JAECZO010000123">
    <property type="protein sequence ID" value="KAK7197879.1"/>
    <property type="molecule type" value="Genomic_DNA"/>
</dbReference>
<feature type="transmembrane region" description="Helical" evidence="2">
    <location>
        <begin position="12"/>
        <end position="40"/>
    </location>
</feature>
<keyword evidence="2" id="KW-1133">Transmembrane helix</keyword>
<evidence type="ECO:0000313" key="3">
    <source>
        <dbReference type="EMBL" id="KAK7197879.1"/>
    </source>
</evidence>
<accession>A0AAW0EYA4</accession>
<feature type="compositionally biased region" description="Basic and acidic residues" evidence="1">
    <location>
        <begin position="457"/>
        <end position="466"/>
    </location>
</feature>
<proteinExistence type="predicted"/>
<keyword evidence="2" id="KW-0812">Transmembrane</keyword>
<dbReference type="PANTHER" id="PTHR30269">
    <property type="entry name" value="TRANSMEMBRANE PROTEIN YFCA"/>
    <property type="match status" value="1"/>
</dbReference>
<feature type="transmembrane region" description="Helical" evidence="2">
    <location>
        <begin position="60"/>
        <end position="79"/>
    </location>
</feature>
<keyword evidence="2" id="KW-0472">Membrane</keyword>
<comment type="caution">
    <text evidence="3">The sequence shown here is derived from an EMBL/GenBank/DDBJ whole genome shotgun (WGS) entry which is preliminary data.</text>
</comment>